<evidence type="ECO:0008006" key="3">
    <source>
        <dbReference type="Google" id="ProtNLM"/>
    </source>
</evidence>
<dbReference type="Proteomes" id="UP000308092">
    <property type="component" value="Unassembled WGS sequence"/>
</dbReference>
<dbReference type="SUPFAM" id="SSF56112">
    <property type="entry name" value="Protein kinase-like (PK-like)"/>
    <property type="match status" value="1"/>
</dbReference>
<organism evidence="1 2">
    <name type="scientific">Aspergillus tanneri</name>
    <dbReference type="NCBI Taxonomy" id="1220188"/>
    <lineage>
        <taxon>Eukaryota</taxon>
        <taxon>Fungi</taxon>
        <taxon>Dikarya</taxon>
        <taxon>Ascomycota</taxon>
        <taxon>Pezizomycotina</taxon>
        <taxon>Eurotiomycetes</taxon>
        <taxon>Eurotiomycetidae</taxon>
        <taxon>Eurotiales</taxon>
        <taxon>Aspergillaceae</taxon>
        <taxon>Aspergillus</taxon>
        <taxon>Aspergillus subgen. Circumdati</taxon>
    </lineage>
</organism>
<name>A0A4S3JEQ7_9EURO</name>
<dbReference type="STRING" id="1220188.A0A4S3JEQ7"/>
<keyword evidence="2" id="KW-1185">Reference proteome</keyword>
<comment type="caution">
    <text evidence="1">The sequence shown here is derived from an EMBL/GenBank/DDBJ whole genome shotgun (WGS) entry which is preliminary data.</text>
</comment>
<gene>
    <name evidence="1" type="ORF">EYZ11_006938</name>
</gene>
<proteinExistence type="predicted"/>
<reference evidence="1 2" key="1">
    <citation type="submission" date="2019-03" db="EMBL/GenBank/DDBJ databases">
        <title>The genome sequence of a newly discovered highly antifungal drug resistant Aspergillus species, Aspergillus tanneri NIH 1004.</title>
        <authorList>
            <person name="Mounaud S."/>
            <person name="Singh I."/>
            <person name="Joardar V."/>
            <person name="Pakala S."/>
            <person name="Pakala S."/>
            <person name="Venepally P."/>
            <person name="Hoover J."/>
            <person name="Nierman W."/>
            <person name="Chung J."/>
            <person name="Losada L."/>
        </authorList>
    </citation>
    <scope>NUCLEOTIDE SEQUENCE [LARGE SCALE GENOMIC DNA]</scope>
    <source>
        <strain evidence="1 2">NIH1004</strain>
    </source>
</reference>
<dbReference type="PANTHER" id="PTHR11909">
    <property type="entry name" value="CASEIN KINASE-RELATED"/>
    <property type="match status" value="1"/>
</dbReference>
<protein>
    <recommendedName>
        <fullName evidence="3">Protein kinase domain-containing protein</fullName>
    </recommendedName>
</protein>
<dbReference type="InterPro" id="IPR011009">
    <property type="entry name" value="Kinase-like_dom_sf"/>
</dbReference>
<sequence>MYIGPFQVLKWPELPGELGRAQHHNTHEEVFIKTEWLFPLAQEAYTLQAAAGGVGVPLLHWFETIDGKDVMITDTYGPTLEEAFCQSGRYFSMQNLLLLADQLVSRLEFIHSRNIIHGNLNPLSFAFGGSVWQKQQVLLVDFNTDSGPDSTARNDLLAVGQILSYFYSSADSWDQYQQQQNQEATAPVLTNFLEAVSSHKNIDYCMLREIFHDAHYDLVLHLEIALDLKGPRVMRDNILPKIGALSAMKNADLFGRLDTTLSHIGQLFCGDR</sequence>
<dbReference type="VEuPathDB" id="FungiDB:EYZ11_006938"/>
<dbReference type="AlphaFoldDB" id="A0A4S3JEQ7"/>
<dbReference type="InterPro" id="IPR050235">
    <property type="entry name" value="CK1_Ser-Thr_kinase"/>
</dbReference>
<evidence type="ECO:0000313" key="2">
    <source>
        <dbReference type="Proteomes" id="UP000308092"/>
    </source>
</evidence>
<dbReference type="Gene3D" id="1.10.510.10">
    <property type="entry name" value="Transferase(Phosphotransferase) domain 1"/>
    <property type="match status" value="1"/>
</dbReference>
<accession>A0A4S3JEQ7</accession>
<dbReference type="EMBL" id="SOSA01000256">
    <property type="protein sequence ID" value="THC93585.1"/>
    <property type="molecule type" value="Genomic_DNA"/>
</dbReference>
<evidence type="ECO:0000313" key="1">
    <source>
        <dbReference type="EMBL" id="THC93585.1"/>
    </source>
</evidence>